<protein>
    <recommendedName>
        <fullName evidence="5">Spindle pole body component</fullName>
    </recommendedName>
</protein>
<feature type="compositionally biased region" description="Basic and acidic residues" evidence="6">
    <location>
        <begin position="93"/>
        <end position="102"/>
    </location>
</feature>
<dbReference type="Gene3D" id="1.20.120.1900">
    <property type="entry name" value="Gamma-tubulin complex, C-terminal domain"/>
    <property type="match status" value="1"/>
</dbReference>
<keyword evidence="2 5" id="KW-0963">Cytoplasm</keyword>
<dbReference type="Proteomes" id="UP000243876">
    <property type="component" value="Unassembled WGS sequence"/>
</dbReference>
<dbReference type="EMBL" id="CENE01000003">
    <property type="protein sequence ID" value="CEQ39388.1"/>
    <property type="molecule type" value="Genomic_DNA"/>
</dbReference>
<keyword evidence="4 5" id="KW-0206">Cytoskeleton</keyword>
<feature type="compositionally biased region" description="Low complexity" evidence="6">
    <location>
        <begin position="13"/>
        <end position="36"/>
    </location>
</feature>
<evidence type="ECO:0000256" key="2">
    <source>
        <dbReference type="ARBA" id="ARBA00022490"/>
    </source>
</evidence>
<feature type="region of interest" description="Disordered" evidence="6">
    <location>
        <begin position="124"/>
        <end position="197"/>
    </location>
</feature>
<dbReference type="InterPro" id="IPR042241">
    <property type="entry name" value="GCP_C_sf"/>
</dbReference>
<feature type="domain" description="Gamma tubulin complex component protein N-terminal" evidence="8">
    <location>
        <begin position="213"/>
        <end position="587"/>
    </location>
</feature>
<proteinExistence type="inferred from homology"/>
<dbReference type="GO" id="GO:0007020">
    <property type="term" value="P:microtubule nucleation"/>
    <property type="evidence" value="ECO:0007669"/>
    <property type="project" value="InterPro"/>
</dbReference>
<dbReference type="GO" id="GO:0000278">
    <property type="term" value="P:mitotic cell cycle"/>
    <property type="evidence" value="ECO:0007669"/>
    <property type="project" value="TreeGrafter"/>
</dbReference>
<dbReference type="GO" id="GO:0051225">
    <property type="term" value="P:spindle assembly"/>
    <property type="evidence" value="ECO:0007669"/>
    <property type="project" value="TreeGrafter"/>
</dbReference>
<evidence type="ECO:0000259" key="8">
    <source>
        <dbReference type="Pfam" id="PF17681"/>
    </source>
</evidence>
<evidence type="ECO:0000256" key="1">
    <source>
        <dbReference type="ARBA" id="ARBA00010337"/>
    </source>
</evidence>
<dbReference type="InterPro" id="IPR007259">
    <property type="entry name" value="GCP"/>
</dbReference>
<dbReference type="InterPro" id="IPR041470">
    <property type="entry name" value="GCP_N"/>
</dbReference>
<feature type="region of interest" description="Disordered" evidence="6">
    <location>
        <begin position="86"/>
        <end position="107"/>
    </location>
</feature>
<accession>A0A0D6EHX7</accession>
<dbReference type="GO" id="GO:0031122">
    <property type="term" value="P:cytoplasmic microtubule organization"/>
    <property type="evidence" value="ECO:0007669"/>
    <property type="project" value="TreeGrafter"/>
</dbReference>
<dbReference type="GO" id="GO:0000930">
    <property type="term" value="C:gamma-tubulin complex"/>
    <property type="evidence" value="ECO:0007669"/>
    <property type="project" value="TreeGrafter"/>
</dbReference>
<dbReference type="OrthoDB" id="2192946at2759"/>
<evidence type="ECO:0000313" key="10">
    <source>
        <dbReference type="Proteomes" id="UP000243876"/>
    </source>
</evidence>
<dbReference type="AlphaFoldDB" id="A0A0D6EHX7"/>
<evidence type="ECO:0000313" key="9">
    <source>
        <dbReference type="EMBL" id="CEQ39388.1"/>
    </source>
</evidence>
<dbReference type="GO" id="GO:0043015">
    <property type="term" value="F:gamma-tubulin binding"/>
    <property type="evidence" value="ECO:0007669"/>
    <property type="project" value="InterPro"/>
</dbReference>
<gene>
    <name evidence="9" type="primary">SPOSA6832_00905</name>
</gene>
<evidence type="ECO:0000256" key="6">
    <source>
        <dbReference type="SAM" id="MobiDB-lite"/>
    </source>
</evidence>
<dbReference type="GO" id="GO:0051321">
    <property type="term" value="P:meiotic cell cycle"/>
    <property type="evidence" value="ECO:0007669"/>
    <property type="project" value="TreeGrafter"/>
</dbReference>
<dbReference type="GO" id="GO:0044732">
    <property type="term" value="C:mitotic spindle pole body"/>
    <property type="evidence" value="ECO:0007669"/>
    <property type="project" value="TreeGrafter"/>
</dbReference>
<sequence>MDSRRSESRQSVRTSRPASSLSTARPSSSLSFSTSAYTGAGHQPKTPKPSAARFGGLAEKDLQKIQSSIRTAAKTVGGGYKVHQEAVPEADEHDISGGKDYDPAPEGSFVAETSFARAPLNSRLPHISPHRVTGQTAANRAGKAVHRSSRGQDERRYANGDEEDVSDSGSVIEEQDEDEATKARKERARRKAKGLEREPLDGMSKELQEALMVEDLLFVLMGIEGRYIEYDPSYTPEDEYDRMDGAKFVVAQGINTQIGNSVVPFLPVATAFTGITAFVEHYSALEYGDYLVLLARVEEDFTSSPSFTLLRFWTYVDAVRQNLFLIHSLTKDLVALAVPSNGGDTSSEDSDDDDSFPGAEGMADILADMKSATAAARPSSAAGGWRAGPPKGGEVLYVLFSTLEQNAGTPEARVLYSHLLLRASQPYVDILLAWISTGHLSDPFDEFIVKETKGINQGSLDLDYTDEYWERRYTLRDRGVGVKKAPLVMNDLAPRARGLAGGAVVPAFLEPWKDKILLAGKYLNVIRECGIEIEVPEANKPGGEELIAMDEESRTSVSPCSIYSFFKRIDAAYTYANKTLLKLLLEEEHLASRLESIKQYFFINHGDVFTHFLDMAKLELGKKKKRIMLERLQTQLDLALRNPSSRADDDPYKDDLKIVFEDVTVAEWLLKIVNQTGAMVGPDGIPVETFDEVKKATTTEASKDIMGASRVERSETLGRSTDLRPALTAGWDAFNLDYTVKFPLSLVLSRKSITYYQMIFRHLLRLKHLERVFLETWTEHLKTPSWRRRSPYPELQAWKGRVFALRARMYDFIQQMFDFAVSEVLESRWAELRKRLDEAETVDQLLKDHDNFLNTCTNECLLTNEKLLDLFHQKLFNTCYVFANYTASFTRIVVTSEHEANGDWSNVKFKQHWDFLSKFEVHFNHHIEQSLGFLSLHAARENSGILPLIVRLSSLKLKT</sequence>
<evidence type="ECO:0000256" key="4">
    <source>
        <dbReference type="ARBA" id="ARBA00023212"/>
    </source>
</evidence>
<dbReference type="GO" id="GO:0000922">
    <property type="term" value="C:spindle pole"/>
    <property type="evidence" value="ECO:0007669"/>
    <property type="project" value="InterPro"/>
</dbReference>
<feature type="region of interest" description="Disordered" evidence="6">
    <location>
        <begin position="1"/>
        <end position="59"/>
    </location>
</feature>
<comment type="subcellular location">
    <subcellularLocation>
        <location evidence="5">Cytoplasm</location>
        <location evidence="5">Cytoskeleton</location>
        <location evidence="5">Microtubule organizing center</location>
    </subcellularLocation>
</comment>
<evidence type="ECO:0000259" key="7">
    <source>
        <dbReference type="Pfam" id="PF04130"/>
    </source>
</evidence>
<evidence type="ECO:0000256" key="3">
    <source>
        <dbReference type="ARBA" id="ARBA00022701"/>
    </source>
</evidence>
<feature type="compositionally biased region" description="Basic and acidic residues" evidence="6">
    <location>
        <begin position="1"/>
        <end position="10"/>
    </location>
</feature>
<dbReference type="Pfam" id="PF17681">
    <property type="entry name" value="GCP_N_terminal"/>
    <property type="match status" value="1"/>
</dbReference>
<evidence type="ECO:0000256" key="5">
    <source>
        <dbReference type="RuleBase" id="RU363050"/>
    </source>
</evidence>
<dbReference type="InterPro" id="IPR040457">
    <property type="entry name" value="GCP_C"/>
</dbReference>
<name>A0A0D6EHX7_SPOSA</name>
<keyword evidence="3 5" id="KW-0493">Microtubule</keyword>
<feature type="compositionally biased region" description="Basic and acidic residues" evidence="6">
    <location>
        <begin position="150"/>
        <end position="159"/>
    </location>
</feature>
<dbReference type="GO" id="GO:0005874">
    <property type="term" value="C:microtubule"/>
    <property type="evidence" value="ECO:0007669"/>
    <property type="project" value="UniProtKB-KW"/>
</dbReference>
<reference evidence="10" key="1">
    <citation type="submission" date="2015-02" db="EMBL/GenBank/DDBJ databases">
        <authorList>
            <person name="Gon?alves P."/>
        </authorList>
    </citation>
    <scope>NUCLEOTIDE SEQUENCE [LARGE SCALE GENOMIC DNA]</scope>
</reference>
<organism evidence="9 10">
    <name type="scientific">Sporidiobolus salmonicolor</name>
    <name type="common">Yeast-like fungus</name>
    <name type="synonym">Sporobolomyces salmonicolor</name>
    <dbReference type="NCBI Taxonomy" id="5005"/>
    <lineage>
        <taxon>Eukaryota</taxon>
        <taxon>Fungi</taxon>
        <taxon>Dikarya</taxon>
        <taxon>Basidiomycota</taxon>
        <taxon>Pucciniomycotina</taxon>
        <taxon>Microbotryomycetes</taxon>
        <taxon>Sporidiobolales</taxon>
        <taxon>Sporidiobolaceae</taxon>
        <taxon>Sporobolomyces</taxon>
    </lineage>
</organism>
<comment type="similarity">
    <text evidence="1 5">Belongs to the TUBGCP family.</text>
</comment>
<dbReference type="PANTHER" id="PTHR19302:SF13">
    <property type="entry name" value="GAMMA-TUBULIN COMPLEX COMPONENT 2"/>
    <property type="match status" value="1"/>
</dbReference>
<feature type="domain" description="Gamma tubulin complex component C-terminal" evidence="7">
    <location>
        <begin position="590"/>
        <end position="953"/>
    </location>
</feature>
<dbReference type="PANTHER" id="PTHR19302">
    <property type="entry name" value="GAMMA TUBULIN COMPLEX PROTEIN"/>
    <property type="match status" value="1"/>
</dbReference>
<dbReference type="GO" id="GO:0051011">
    <property type="term" value="F:microtubule minus-end binding"/>
    <property type="evidence" value="ECO:0007669"/>
    <property type="project" value="TreeGrafter"/>
</dbReference>
<dbReference type="Pfam" id="PF04130">
    <property type="entry name" value="GCP_C_terminal"/>
    <property type="match status" value="1"/>
</dbReference>
<keyword evidence="10" id="KW-1185">Reference proteome</keyword>